<dbReference type="PRINTS" id="PR00080">
    <property type="entry name" value="SDRFAMILY"/>
</dbReference>
<comment type="similarity">
    <text evidence="1">Belongs to the short-chain dehydrogenases/reductases (SDR) family.</text>
</comment>
<reference evidence="4" key="1">
    <citation type="submission" date="2019-03" db="EMBL/GenBank/DDBJ databases">
        <authorList>
            <person name="Danneels B."/>
        </authorList>
    </citation>
    <scope>NUCLEOTIDE SEQUENCE</scope>
</reference>
<dbReference type="EMBL" id="CAADIN010000017">
    <property type="protein sequence ID" value="VFR88972.1"/>
    <property type="molecule type" value="Genomic_DNA"/>
</dbReference>
<dbReference type="PROSITE" id="PS51318">
    <property type="entry name" value="TAT"/>
    <property type="match status" value="1"/>
</dbReference>
<protein>
    <submittedName>
        <fullName evidence="4">Enoyl-[acyl-carrier-protein] reductase [NADPH]</fullName>
        <ecNumber evidence="4">1.3.1.10</ecNumber>
    </submittedName>
</protein>
<evidence type="ECO:0000259" key="3">
    <source>
        <dbReference type="SMART" id="SM00822"/>
    </source>
</evidence>
<dbReference type="PRINTS" id="PR00081">
    <property type="entry name" value="GDHRDH"/>
</dbReference>
<dbReference type="AlphaFoldDB" id="A0A484URH6"/>
<sequence length="291" mass="29399">MQDHIDTAISRRALMLGAATTLAVAAAPAFAGAAPAGAATGLRASVQDLLGRRALVTGASRGIGAGIALELANRGADVVITYLSSTGKAAAVVQAIQARGRRAVAVQADSGDPEAVKRSIDVTVRELGGIDILVNNVGIARSGPLAGMSLSDIDAVLGVNARSAVLAAQAAIPHMTRGGRIVTIGSCLAERVPYPGLTVYSMSKSALLAFTRGLARELGPQAITVNLIQPGPIDTDQNPADGEWAEPNRRLTALGRYGAPADIAAAVAYVASPAAQFMTGAVMTVDAGFNA</sequence>
<dbReference type="Gene3D" id="3.40.50.720">
    <property type="entry name" value="NAD(P)-binding Rossmann-like Domain"/>
    <property type="match status" value="1"/>
</dbReference>
<dbReference type="FunFam" id="3.40.50.720:FF:000084">
    <property type="entry name" value="Short-chain dehydrogenase reductase"/>
    <property type="match status" value="1"/>
</dbReference>
<dbReference type="GO" id="GO:0141148">
    <property type="term" value="F:enoyl-[acyl-carrier-protein] reductase (NADPH) activity"/>
    <property type="evidence" value="ECO:0007669"/>
    <property type="project" value="UniProtKB-EC"/>
</dbReference>
<keyword evidence="2 4" id="KW-0560">Oxidoreductase</keyword>
<evidence type="ECO:0000313" key="4">
    <source>
        <dbReference type="EMBL" id="VFR88972.1"/>
    </source>
</evidence>
<dbReference type="PANTHER" id="PTHR43639">
    <property type="entry name" value="OXIDOREDUCTASE, SHORT-CHAIN DEHYDROGENASE/REDUCTASE FAMILY (AFU_ORTHOLOGUE AFUA_5G02870)"/>
    <property type="match status" value="1"/>
</dbReference>
<dbReference type="InterPro" id="IPR057326">
    <property type="entry name" value="KR_dom"/>
</dbReference>
<dbReference type="EC" id="1.3.1.10" evidence="4"/>
<name>A0A484URH6_9ZZZZ</name>
<gene>
    <name evidence="5" type="ORF">ISE1_1568</name>
    <name evidence="4" type="ORF">ISE2_1606</name>
</gene>
<dbReference type="EMBL" id="CAADIM010000030">
    <property type="protein sequence ID" value="VFR89197.1"/>
    <property type="molecule type" value="Genomic_DNA"/>
</dbReference>
<evidence type="ECO:0000256" key="1">
    <source>
        <dbReference type="ARBA" id="ARBA00006484"/>
    </source>
</evidence>
<dbReference type="CDD" id="cd05233">
    <property type="entry name" value="SDR_c"/>
    <property type="match status" value="1"/>
</dbReference>
<dbReference type="PANTHER" id="PTHR43639:SF1">
    <property type="entry name" value="SHORT-CHAIN DEHYDROGENASE_REDUCTASE FAMILY PROTEIN"/>
    <property type="match status" value="1"/>
</dbReference>
<dbReference type="Pfam" id="PF13561">
    <property type="entry name" value="adh_short_C2"/>
    <property type="match status" value="1"/>
</dbReference>
<dbReference type="InterPro" id="IPR002347">
    <property type="entry name" value="SDR_fam"/>
</dbReference>
<proteinExistence type="inferred from homology"/>
<feature type="domain" description="Ketoreductase" evidence="3">
    <location>
        <begin position="52"/>
        <end position="231"/>
    </location>
</feature>
<dbReference type="InterPro" id="IPR036291">
    <property type="entry name" value="NAD(P)-bd_dom_sf"/>
</dbReference>
<accession>A0A484URH6</accession>
<evidence type="ECO:0000313" key="5">
    <source>
        <dbReference type="EMBL" id="VFR89197.1"/>
    </source>
</evidence>
<organism evidence="4">
    <name type="scientific">plant metagenome</name>
    <dbReference type="NCBI Taxonomy" id="1297885"/>
    <lineage>
        <taxon>unclassified sequences</taxon>
        <taxon>metagenomes</taxon>
        <taxon>organismal metagenomes</taxon>
    </lineage>
</organism>
<dbReference type="SUPFAM" id="SSF51735">
    <property type="entry name" value="NAD(P)-binding Rossmann-fold domains"/>
    <property type="match status" value="1"/>
</dbReference>
<dbReference type="SMART" id="SM00822">
    <property type="entry name" value="PKS_KR"/>
    <property type="match status" value="1"/>
</dbReference>
<evidence type="ECO:0000256" key="2">
    <source>
        <dbReference type="ARBA" id="ARBA00023002"/>
    </source>
</evidence>
<dbReference type="InterPro" id="IPR006311">
    <property type="entry name" value="TAT_signal"/>
</dbReference>